<protein>
    <submittedName>
        <fullName evidence="2 3">Uncharacterized protein</fullName>
    </submittedName>
</protein>
<dbReference type="Proteomes" id="UP000030765">
    <property type="component" value="Unassembled WGS sequence"/>
</dbReference>
<gene>
    <name evidence="2" type="ORF">ZHAS_00014292</name>
</gene>
<feature type="compositionally biased region" description="Basic and acidic residues" evidence="1">
    <location>
        <begin position="111"/>
        <end position="126"/>
    </location>
</feature>
<name>A0A084W7W0_ANOSI</name>
<evidence type="ECO:0000313" key="4">
    <source>
        <dbReference type="Proteomes" id="UP000030765"/>
    </source>
</evidence>
<dbReference type="EMBL" id="ATLV01021316">
    <property type="status" value="NOT_ANNOTATED_CDS"/>
    <property type="molecule type" value="Genomic_DNA"/>
</dbReference>
<organism evidence="3 4">
    <name type="scientific">Anopheles sinensis</name>
    <name type="common">Mosquito</name>
    <dbReference type="NCBI Taxonomy" id="74873"/>
    <lineage>
        <taxon>Eukaryota</taxon>
        <taxon>Metazoa</taxon>
        <taxon>Ecdysozoa</taxon>
        <taxon>Arthropoda</taxon>
        <taxon>Hexapoda</taxon>
        <taxon>Insecta</taxon>
        <taxon>Pterygota</taxon>
        <taxon>Neoptera</taxon>
        <taxon>Endopterygota</taxon>
        <taxon>Diptera</taxon>
        <taxon>Nematocera</taxon>
        <taxon>Culicoidea</taxon>
        <taxon>Culicidae</taxon>
        <taxon>Anophelinae</taxon>
        <taxon>Anopheles</taxon>
    </lineage>
</organism>
<evidence type="ECO:0000313" key="2">
    <source>
        <dbReference type="EMBL" id="KFB46304.1"/>
    </source>
</evidence>
<accession>A0A084W7W0</accession>
<dbReference type="VEuPathDB" id="VectorBase:ASIC014292"/>
<keyword evidence="4" id="KW-1185">Reference proteome</keyword>
<dbReference type="EMBL" id="KE525316">
    <property type="protein sequence ID" value="KFB46304.1"/>
    <property type="molecule type" value="Genomic_DNA"/>
</dbReference>
<dbReference type="AlphaFoldDB" id="A0A084W7W0"/>
<sequence>MTNEWMEWNDPGIGRGGGPLGRFPLRGANHHHNSTTALASGPAGLMASGGSIGGVHNNNNVSFLNNNQHSFLNSYSLNKLASVGMGLKSHPLMKGLQKPRGDQESESSTENGEHFPKQCDPPKRIGADYAMAVASDAP</sequence>
<evidence type="ECO:0000256" key="1">
    <source>
        <dbReference type="SAM" id="MobiDB-lite"/>
    </source>
</evidence>
<proteinExistence type="predicted"/>
<reference evidence="3" key="2">
    <citation type="submission" date="2020-05" db="UniProtKB">
        <authorList>
            <consortium name="EnsemblMetazoa"/>
        </authorList>
    </citation>
    <scope>IDENTIFICATION</scope>
</reference>
<dbReference type="VEuPathDB" id="VectorBase:ASIS015424"/>
<reference evidence="2 4" key="1">
    <citation type="journal article" date="2014" name="BMC Genomics">
        <title>Genome sequence of Anopheles sinensis provides insight into genetics basis of mosquito competence for malaria parasites.</title>
        <authorList>
            <person name="Zhou D."/>
            <person name="Zhang D."/>
            <person name="Ding G."/>
            <person name="Shi L."/>
            <person name="Hou Q."/>
            <person name="Ye Y."/>
            <person name="Xu Y."/>
            <person name="Zhou H."/>
            <person name="Xiong C."/>
            <person name="Li S."/>
            <person name="Yu J."/>
            <person name="Hong S."/>
            <person name="Yu X."/>
            <person name="Zou P."/>
            <person name="Chen C."/>
            <person name="Chang X."/>
            <person name="Wang W."/>
            <person name="Lv Y."/>
            <person name="Sun Y."/>
            <person name="Ma L."/>
            <person name="Shen B."/>
            <person name="Zhu C."/>
        </authorList>
    </citation>
    <scope>NUCLEOTIDE SEQUENCE [LARGE SCALE GENOMIC DNA]</scope>
</reference>
<feature type="region of interest" description="Disordered" evidence="1">
    <location>
        <begin position="90"/>
        <end position="126"/>
    </location>
</feature>
<dbReference type="EnsemblMetazoa" id="ASIC014292-RA">
    <property type="protein sequence ID" value="ASIC014292-PA"/>
    <property type="gene ID" value="ASIC014292"/>
</dbReference>
<evidence type="ECO:0000313" key="3">
    <source>
        <dbReference type="EnsemblMetazoa" id="ASIC014292-PA"/>
    </source>
</evidence>